<dbReference type="Pfam" id="PF00089">
    <property type="entry name" value="Trypsin"/>
    <property type="match status" value="1"/>
</dbReference>
<reference evidence="3" key="2">
    <citation type="submission" date="2023-05" db="EMBL/GenBank/DDBJ databases">
        <authorList>
            <person name="Fouks B."/>
        </authorList>
    </citation>
    <scope>NUCLEOTIDE SEQUENCE</scope>
    <source>
        <strain evidence="3">Stay&amp;Tobe</strain>
        <tissue evidence="3">Testes</tissue>
    </source>
</reference>
<dbReference type="AlphaFoldDB" id="A0AAD8E6Q7"/>
<accession>A0AAD8E6Q7</accession>
<dbReference type="InterPro" id="IPR001254">
    <property type="entry name" value="Trypsin_dom"/>
</dbReference>
<keyword evidence="4" id="KW-1185">Reference proteome</keyword>
<evidence type="ECO:0000259" key="2">
    <source>
        <dbReference type="PROSITE" id="PS50240"/>
    </source>
</evidence>
<dbReference type="GO" id="GO:0004252">
    <property type="term" value="F:serine-type endopeptidase activity"/>
    <property type="evidence" value="ECO:0007669"/>
    <property type="project" value="InterPro"/>
</dbReference>
<dbReference type="PROSITE" id="PS50240">
    <property type="entry name" value="TRYPSIN_DOM"/>
    <property type="match status" value="1"/>
</dbReference>
<evidence type="ECO:0000313" key="4">
    <source>
        <dbReference type="Proteomes" id="UP001233999"/>
    </source>
</evidence>
<dbReference type="InterPro" id="IPR043504">
    <property type="entry name" value="Peptidase_S1_PA_chymotrypsin"/>
</dbReference>
<reference evidence="3" key="1">
    <citation type="journal article" date="2023" name="IScience">
        <title>Live-bearing cockroach genome reveals convergent evolutionary mechanisms linked to viviparity in insects and beyond.</title>
        <authorList>
            <person name="Fouks B."/>
            <person name="Harrison M.C."/>
            <person name="Mikhailova A.A."/>
            <person name="Marchal E."/>
            <person name="English S."/>
            <person name="Carruthers M."/>
            <person name="Jennings E.C."/>
            <person name="Chiamaka E.L."/>
            <person name="Frigard R.A."/>
            <person name="Pippel M."/>
            <person name="Attardo G.M."/>
            <person name="Benoit J.B."/>
            <person name="Bornberg-Bauer E."/>
            <person name="Tobe S.S."/>
        </authorList>
    </citation>
    <scope>NUCLEOTIDE SEQUENCE</scope>
    <source>
        <strain evidence="3">Stay&amp;Tobe</strain>
    </source>
</reference>
<dbReference type="GO" id="GO:0006508">
    <property type="term" value="P:proteolysis"/>
    <property type="evidence" value="ECO:0007669"/>
    <property type="project" value="InterPro"/>
</dbReference>
<evidence type="ECO:0000313" key="3">
    <source>
        <dbReference type="EMBL" id="KAJ9578622.1"/>
    </source>
</evidence>
<dbReference type="SUPFAM" id="SSF50494">
    <property type="entry name" value="Trypsin-like serine proteases"/>
    <property type="match status" value="1"/>
</dbReference>
<dbReference type="InterPro" id="IPR009003">
    <property type="entry name" value="Peptidase_S1_PA"/>
</dbReference>
<protein>
    <recommendedName>
        <fullName evidence="2">Peptidase S1 domain-containing protein</fullName>
    </recommendedName>
</protein>
<evidence type="ECO:0000256" key="1">
    <source>
        <dbReference type="ARBA" id="ARBA00023157"/>
    </source>
</evidence>
<gene>
    <name evidence="3" type="ORF">L9F63_005112</name>
</gene>
<dbReference type="InterPro" id="IPR001314">
    <property type="entry name" value="Peptidase_S1A"/>
</dbReference>
<dbReference type="PANTHER" id="PTHR24252:SF7">
    <property type="entry name" value="HYALIN"/>
    <property type="match status" value="1"/>
</dbReference>
<sequence>MGYLTPGIAECSEVPTLVVIDNTPVLRTAWSFEVAAVSQLRGGDYVTTVIKCDKALQVQCDMKYLLQLYPCAFALLAARSAFGIENLADVPCGLQWRRQARIIGGESANPGEFPWLVSITNRGGHFCGGTIINKRWVMTAAHCMCSGPVELPVEHIRVNVGKHNLNKRETPIAQEIRVRRLILHPDYQCDRYMHDLALLELDDNVDWSKSVWPACLPQAEDPSFVGKEATAAGWGWIQPDVTGKRADILQKVTLLVVDNDTCRNWYKSEGKKTKIADSQICAGYEQGGRDTCWADSGGPLMVGDENRITVVGVVSTGIGCARPKLPGLYTRLTNYSSWIRNQVLES</sequence>
<dbReference type="Gene3D" id="2.40.10.10">
    <property type="entry name" value="Trypsin-like serine proteases"/>
    <property type="match status" value="1"/>
</dbReference>
<name>A0AAD8E6Q7_DIPPU</name>
<proteinExistence type="predicted"/>
<feature type="domain" description="Peptidase S1" evidence="2">
    <location>
        <begin position="102"/>
        <end position="344"/>
    </location>
</feature>
<dbReference type="EMBL" id="JASPKZ010008866">
    <property type="protein sequence ID" value="KAJ9578622.1"/>
    <property type="molecule type" value="Genomic_DNA"/>
</dbReference>
<dbReference type="FunFam" id="2.40.10.10:FF:000116">
    <property type="entry name" value="Serine protease P16"/>
    <property type="match status" value="1"/>
</dbReference>
<dbReference type="PANTHER" id="PTHR24252">
    <property type="entry name" value="ACROSIN-RELATED"/>
    <property type="match status" value="1"/>
</dbReference>
<dbReference type="Proteomes" id="UP001233999">
    <property type="component" value="Unassembled WGS sequence"/>
</dbReference>
<dbReference type="PRINTS" id="PR00722">
    <property type="entry name" value="CHYMOTRYPSIN"/>
</dbReference>
<dbReference type="SMART" id="SM00020">
    <property type="entry name" value="Tryp_SPc"/>
    <property type="match status" value="1"/>
</dbReference>
<dbReference type="InterPro" id="IPR018114">
    <property type="entry name" value="TRYPSIN_HIS"/>
</dbReference>
<keyword evidence="1" id="KW-1015">Disulfide bond</keyword>
<organism evidence="3 4">
    <name type="scientific">Diploptera punctata</name>
    <name type="common">Pacific beetle cockroach</name>
    <dbReference type="NCBI Taxonomy" id="6984"/>
    <lineage>
        <taxon>Eukaryota</taxon>
        <taxon>Metazoa</taxon>
        <taxon>Ecdysozoa</taxon>
        <taxon>Arthropoda</taxon>
        <taxon>Hexapoda</taxon>
        <taxon>Insecta</taxon>
        <taxon>Pterygota</taxon>
        <taxon>Neoptera</taxon>
        <taxon>Polyneoptera</taxon>
        <taxon>Dictyoptera</taxon>
        <taxon>Blattodea</taxon>
        <taxon>Blaberoidea</taxon>
        <taxon>Blaberidae</taxon>
        <taxon>Diplopterinae</taxon>
        <taxon>Diploptera</taxon>
    </lineage>
</organism>
<comment type="caution">
    <text evidence="3">The sequence shown here is derived from an EMBL/GenBank/DDBJ whole genome shotgun (WGS) entry which is preliminary data.</text>
</comment>
<dbReference type="CDD" id="cd00190">
    <property type="entry name" value="Tryp_SPc"/>
    <property type="match status" value="1"/>
</dbReference>
<dbReference type="PROSITE" id="PS00134">
    <property type="entry name" value="TRYPSIN_HIS"/>
    <property type="match status" value="1"/>
</dbReference>